<dbReference type="GO" id="GO:0046872">
    <property type="term" value="F:metal ion binding"/>
    <property type="evidence" value="ECO:0007669"/>
    <property type="project" value="UniProtKB-KW"/>
</dbReference>
<keyword evidence="2" id="KW-0479">Metal-binding</keyword>
<proteinExistence type="predicted"/>
<dbReference type="SUPFAM" id="SSF88723">
    <property type="entry name" value="PIN domain-like"/>
    <property type="match status" value="1"/>
</dbReference>
<dbReference type="RefSeq" id="WP_279492651.1">
    <property type="nucleotide sequence ID" value="NZ_SLWS01000001.1"/>
</dbReference>
<keyword evidence="1" id="KW-0540">Nuclease</keyword>
<evidence type="ECO:0000256" key="4">
    <source>
        <dbReference type="ARBA" id="ARBA00022842"/>
    </source>
</evidence>
<feature type="domain" description="VapC50 C-terminal" evidence="6">
    <location>
        <begin position="127"/>
        <end position="179"/>
    </location>
</feature>
<gene>
    <name evidence="7" type="ORF">EV192_101402</name>
</gene>
<organism evidence="7 8">
    <name type="scientific">Actinocrispum wychmicini</name>
    <dbReference type="NCBI Taxonomy" id="1213861"/>
    <lineage>
        <taxon>Bacteria</taxon>
        <taxon>Bacillati</taxon>
        <taxon>Actinomycetota</taxon>
        <taxon>Actinomycetes</taxon>
        <taxon>Pseudonocardiales</taxon>
        <taxon>Pseudonocardiaceae</taxon>
        <taxon>Actinocrispum</taxon>
    </lineage>
</organism>
<dbReference type="Pfam" id="PF13470">
    <property type="entry name" value="PIN_3"/>
    <property type="match status" value="1"/>
</dbReference>
<protein>
    <submittedName>
        <fullName evidence="7">PIN domain-containing protein</fullName>
    </submittedName>
</protein>
<dbReference type="GO" id="GO:0004518">
    <property type="term" value="F:nuclease activity"/>
    <property type="evidence" value="ECO:0007669"/>
    <property type="project" value="UniProtKB-KW"/>
</dbReference>
<keyword evidence="8" id="KW-1185">Reference proteome</keyword>
<name>A0A4R2KDN0_9PSEU</name>
<keyword evidence="3" id="KW-0378">Hydrolase</keyword>
<dbReference type="EMBL" id="SLWS01000001">
    <property type="protein sequence ID" value="TCO64625.1"/>
    <property type="molecule type" value="Genomic_DNA"/>
</dbReference>
<evidence type="ECO:0000313" key="8">
    <source>
        <dbReference type="Proteomes" id="UP000295680"/>
    </source>
</evidence>
<accession>A0A4R2KDN0</accession>
<evidence type="ECO:0000256" key="1">
    <source>
        <dbReference type="ARBA" id="ARBA00022722"/>
    </source>
</evidence>
<evidence type="ECO:0000259" key="6">
    <source>
        <dbReference type="Pfam" id="PF26343"/>
    </source>
</evidence>
<keyword evidence="4" id="KW-0460">Magnesium</keyword>
<sequence>MTPIPAFLDACVLVPIRLTDLLLRLAEAGVYSPLWSFDVLYEVEQNLPKLGISALKALRRTDKMRQEFPEAEVTGYEALIPGMTNHPKDRHVLAAAVTGGAAVIVTANLRDFQGPALKPHKLVATHPDDFLVALLDTHFEVTVRCVREQFVELTNPPVSLEQFVISLARTVPRFTGLVRPYLP</sequence>
<comment type="caution">
    <text evidence="7">The sequence shown here is derived from an EMBL/GenBank/DDBJ whole genome shotgun (WGS) entry which is preliminary data.</text>
</comment>
<evidence type="ECO:0000256" key="2">
    <source>
        <dbReference type="ARBA" id="ARBA00022723"/>
    </source>
</evidence>
<reference evidence="7 8" key="1">
    <citation type="submission" date="2019-03" db="EMBL/GenBank/DDBJ databases">
        <title>Genomic Encyclopedia of Type Strains, Phase IV (KMG-IV): sequencing the most valuable type-strain genomes for metagenomic binning, comparative biology and taxonomic classification.</title>
        <authorList>
            <person name="Goeker M."/>
        </authorList>
    </citation>
    <scope>NUCLEOTIDE SEQUENCE [LARGE SCALE GENOMIC DNA]</scope>
    <source>
        <strain evidence="7 8">DSM 45934</strain>
    </source>
</reference>
<evidence type="ECO:0000313" key="7">
    <source>
        <dbReference type="EMBL" id="TCO64625.1"/>
    </source>
</evidence>
<dbReference type="Pfam" id="PF26343">
    <property type="entry name" value="VapC50_C"/>
    <property type="match status" value="1"/>
</dbReference>
<feature type="domain" description="PIN" evidence="5">
    <location>
        <begin position="7"/>
        <end position="109"/>
    </location>
</feature>
<dbReference type="AlphaFoldDB" id="A0A4R2KDN0"/>
<dbReference type="InterPro" id="IPR002716">
    <property type="entry name" value="PIN_dom"/>
</dbReference>
<evidence type="ECO:0000256" key="3">
    <source>
        <dbReference type="ARBA" id="ARBA00022801"/>
    </source>
</evidence>
<dbReference type="GO" id="GO:0016787">
    <property type="term" value="F:hydrolase activity"/>
    <property type="evidence" value="ECO:0007669"/>
    <property type="project" value="UniProtKB-KW"/>
</dbReference>
<evidence type="ECO:0000259" key="5">
    <source>
        <dbReference type="Pfam" id="PF13470"/>
    </source>
</evidence>
<dbReference type="InterPro" id="IPR029060">
    <property type="entry name" value="PIN-like_dom_sf"/>
</dbReference>
<dbReference type="InterPro" id="IPR058652">
    <property type="entry name" value="VapC50_C"/>
</dbReference>
<dbReference type="Proteomes" id="UP000295680">
    <property type="component" value="Unassembled WGS sequence"/>
</dbReference>